<keyword evidence="1" id="KW-0812">Transmembrane</keyword>
<gene>
    <name evidence="2" type="ORF">SK128_018505</name>
</gene>
<dbReference type="EMBL" id="JAXCGZ010003830">
    <property type="protein sequence ID" value="KAK7083013.1"/>
    <property type="molecule type" value="Genomic_DNA"/>
</dbReference>
<keyword evidence="3" id="KW-1185">Reference proteome</keyword>
<feature type="transmembrane region" description="Helical" evidence="1">
    <location>
        <begin position="246"/>
        <end position="264"/>
    </location>
</feature>
<feature type="transmembrane region" description="Helical" evidence="1">
    <location>
        <begin position="122"/>
        <end position="141"/>
    </location>
</feature>
<feature type="transmembrane region" description="Helical" evidence="1">
    <location>
        <begin position="284"/>
        <end position="302"/>
    </location>
</feature>
<dbReference type="GO" id="GO:0031625">
    <property type="term" value="F:ubiquitin protein ligase binding"/>
    <property type="evidence" value="ECO:0007669"/>
    <property type="project" value="TreeGrafter"/>
</dbReference>
<feature type="transmembrane region" description="Helical" evidence="1">
    <location>
        <begin position="220"/>
        <end position="240"/>
    </location>
</feature>
<evidence type="ECO:0000313" key="2">
    <source>
        <dbReference type="EMBL" id="KAK7083013.1"/>
    </source>
</evidence>
<dbReference type="GO" id="GO:0006986">
    <property type="term" value="P:response to unfolded protein"/>
    <property type="evidence" value="ECO:0007669"/>
    <property type="project" value="InterPro"/>
</dbReference>
<dbReference type="Proteomes" id="UP001381693">
    <property type="component" value="Unassembled WGS sequence"/>
</dbReference>
<evidence type="ECO:0000256" key="1">
    <source>
        <dbReference type="SAM" id="Phobius"/>
    </source>
</evidence>
<dbReference type="Pfam" id="PF05571">
    <property type="entry name" value="JAMP"/>
    <property type="match status" value="1"/>
</dbReference>
<feature type="transmembrane region" description="Helical" evidence="1">
    <location>
        <begin position="91"/>
        <end position="110"/>
    </location>
</feature>
<keyword evidence="1" id="KW-0472">Membrane</keyword>
<proteinExistence type="predicted"/>
<reference evidence="2 3" key="1">
    <citation type="submission" date="2023-11" db="EMBL/GenBank/DDBJ databases">
        <title>Halocaridina rubra genome assembly.</title>
        <authorList>
            <person name="Smith C."/>
        </authorList>
    </citation>
    <scope>NUCLEOTIDE SEQUENCE [LARGE SCALE GENOMIC DNA]</scope>
    <source>
        <strain evidence="2">EP-1</strain>
        <tissue evidence="2">Whole</tissue>
    </source>
</reference>
<evidence type="ECO:0008006" key="4">
    <source>
        <dbReference type="Google" id="ProtNLM"/>
    </source>
</evidence>
<protein>
    <recommendedName>
        <fullName evidence="4">JNK1/MAPK8-associated membrane protein</fullName>
    </recommendedName>
</protein>
<accession>A0AAN8XJV6</accession>
<dbReference type="AlphaFoldDB" id="A0AAN8XJV6"/>
<organism evidence="2 3">
    <name type="scientific">Halocaridina rubra</name>
    <name type="common">Hawaiian red shrimp</name>
    <dbReference type="NCBI Taxonomy" id="373956"/>
    <lineage>
        <taxon>Eukaryota</taxon>
        <taxon>Metazoa</taxon>
        <taxon>Ecdysozoa</taxon>
        <taxon>Arthropoda</taxon>
        <taxon>Crustacea</taxon>
        <taxon>Multicrustacea</taxon>
        <taxon>Malacostraca</taxon>
        <taxon>Eumalacostraca</taxon>
        <taxon>Eucarida</taxon>
        <taxon>Decapoda</taxon>
        <taxon>Pleocyemata</taxon>
        <taxon>Caridea</taxon>
        <taxon>Atyoidea</taxon>
        <taxon>Atyidae</taxon>
        <taxon>Halocaridina</taxon>
    </lineage>
</organism>
<dbReference type="PANTHER" id="PTHR12740:SF4">
    <property type="entry name" value="JNK1_MAPK8-ASSOCIATED MEMBRANE PROTEIN"/>
    <property type="match status" value="1"/>
</dbReference>
<keyword evidence="1" id="KW-1133">Transmembrane helix</keyword>
<dbReference type="InterPro" id="IPR008485">
    <property type="entry name" value="JAMP"/>
</dbReference>
<comment type="caution">
    <text evidence="2">The sequence shown here is derived from an EMBL/GenBank/DDBJ whole genome shotgun (WGS) entry which is preliminary data.</text>
</comment>
<dbReference type="GO" id="GO:0016020">
    <property type="term" value="C:membrane"/>
    <property type="evidence" value="ECO:0007669"/>
    <property type="project" value="InterPro"/>
</dbReference>
<evidence type="ECO:0000313" key="3">
    <source>
        <dbReference type="Proteomes" id="UP001381693"/>
    </source>
</evidence>
<dbReference type="GO" id="GO:0036503">
    <property type="term" value="P:ERAD pathway"/>
    <property type="evidence" value="ECO:0007669"/>
    <property type="project" value="TreeGrafter"/>
</dbReference>
<dbReference type="PANTHER" id="PTHR12740">
    <property type="entry name" value="JNK1/MAPK8-ASSOCIATED MEMBRANE PROTEIN"/>
    <property type="match status" value="1"/>
</dbReference>
<feature type="transmembrane region" description="Helical" evidence="1">
    <location>
        <begin position="308"/>
        <end position="327"/>
    </location>
</feature>
<feature type="transmembrane region" description="Helical" evidence="1">
    <location>
        <begin position="186"/>
        <end position="208"/>
    </location>
</feature>
<name>A0AAN8XJV6_HALRR</name>
<sequence>MAATKSVVTILVLVIFFFVYRVDTFKEKRRFYYEEGVIPSLSHCPGHYCGRTELQNGSWSTCGACERGLRRNDSSACVQCNDTPEFYDKLYLGFMGLLPLTFHLGCIDAAAKRRTFTKDVMALYASAILEVCVAAVVTLLITEPMGSFHIRSCKVRKLADWYPLLHNPNPNYEGPLHCTQEAVYPLYSMVFVFYTLCLLVMLVIRPVLSSKLLPGRGKSAIYSALYFFPALIVTHAVGAGLIYYSFPYMVIILSVISNAAHFAFQLDQSMPGLLLGCVRDVRNLVILLGHWGLHAYGIIAITQLKEGVLHGSLCALVPLPAFFYILTSRFTDPSNMS</sequence>